<evidence type="ECO:0000256" key="12">
    <source>
        <dbReference type="ARBA" id="ARBA00023118"/>
    </source>
</evidence>
<name>A0A084GFR8_PSEDA</name>
<dbReference type="SUPFAM" id="SSF54768">
    <property type="entry name" value="dsRNA-binding domain-like"/>
    <property type="match status" value="1"/>
</dbReference>
<dbReference type="GO" id="GO:0003677">
    <property type="term" value="F:DNA binding"/>
    <property type="evidence" value="ECO:0007669"/>
    <property type="project" value="InterPro"/>
</dbReference>
<dbReference type="FunFam" id="1.10.1520.10:FF:000032">
    <property type="entry name" value="Dicer-like protein 2"/>
    <property type="match status" value="1"/>
</dbReference>
<evidence type="ECO:0000256" key="10">
    <source>
        <dbReference type="ARBA" id="ARBA00022842"/>
    </source>
</evidence>
<evidence type="ECO:0000259" key="22">
    <source>
        <dbReference type="PROSITE" id="PS51194"/>
    </source>
</evidence>
<dbReference type="KEGG" id="sapo:SAPIO_CDS1056"/>
<dbReference type="RefSeq" id="XP_016645979.1">
    <property type="nucleotide sequence ID" value="XM_016784130.1"/>
</dbReference>
<dbReference type="GO" id="GO:0005634">
    <property type="term" value="C:nucleus"/>
    <property type="evidence" value="ECO:0007669"/>
    <property type="project" value="TreeGrafter"/>
</dbReference>
<dbReference type="InterPro" id="IPR005034">
    <property type="entry name" value="Dicer_dimerisation"/>
</dbReference>
<accession>A0A084GFR8</accession>
<gene>
    <name evidence="24" type="ORF">SAPIO_CDS1056</name>
</gene>
<feature type="domain" description="Helicase C-terminal" evidence="22">
    <location>
        <begin position="394"/>
        <end position="562"/>
    </location>
</feature>
<dbReference type="PANTHER" id="PTHR14950:SF37">
    <property type="entry name" value="ENDORIBONUCLEASE DICER"/>
    <property type="match status" value="1"/>
</dbReference>
<dbReference type="SMART" id="SM00487">
    <property type="entry name" value="DEXDc"/>
    <property type="match status" value="1"/>
</dbReference>
<dbReference type="PROSITE" id="PS51327">
    <property type="entry name" value="DICER_DSRBF"/>
    <property type="match status" value="1"/>
</dbReference>
<dbReference type="GO" id="GO:0003723">
    <property type="term" value="F:RNA binding"/>
    <property type="evidence" value="ECO:0007669"/>
    <property type="project" value="UniProtKB-UniRule"/>
</dbReference>
<dbReference type="SMART" id="SM00535">
    <property type="entry name" value="RIBOc"/>
    <property type="match status" value="2"/>
</dbReference>
<dbReference type="Pfam" id="PF03368">
    <property type="entry name" value="Dicer_dimer"/>
    <property type="match status" value="1"/>
</dbReference>
<dbReference type="PROSITE" id="PS50137">
    <property type="entry name" value="DS_RBD"/>
    <property type="match status" value="1"/>
</dbReference>
<dbReference type="InterPro" id="IPR038248">
    <property type="entry name" value="Dicer_dimer_sf"/>
</dbReference>
<evidence type="ECO:0000259" key="20">
    <source>
        <dbReference type="PROSITE" id="PS50142"/>
    </source>
</evidence>
<feature type="domain" description="DRBM" evidence="19">
    <location>
        <begin position="1352"/>
        <end position="1419"/>
    </location>
</feature>
<dbReference type="GO" id="GO:0004525">
    <property type="term" value="F:ribonuclease III activity"/>
    <property type="evidence" value="ECO:0007669"/>
    <property type="project" value="InterPro"/>
</dbReference>
<evidence type="ECO:0000256" key="11">
    <source>
        <dbReference type="ARBA" id="ARBA00022884"/>
    </source>
</evidence>
<protein>
    <submittedName>
        <fullName evidence="24">Dicer-like protein 2</fullName>
    </submittedName>
</protein>
<evidence type="ECO:0000256" key="9">
    <source>
        <dbReference type="ARBA" id="ARBA00022840"/>
    </source>
</evidence>
<feature type="domain" description="Dicer dsRNA-binding fold" evidence="23">
    <location>
        <begin position="593"/>
        <end position="690"/>
    </location>
</feature>
<keyword evidence="3" id="KW-0930">Antiviral protein</keyword>
<feature type="domain" description="Helicase ATP-binding" evidence="21">
    <location>
        <begin position="79"/>
        <end position="229"/>
    </location>
</feature>
<dbReference type="GO" id="GO:0030422">
    <property type="term" value="P:siRNA processing"/>
    <property type="evidence" value="ECO:0007669"/>
    <property type="project" value="TreeGrafter"/>
</dbReference>
<reference evidence="24 25" key="1">
    <citation type="journal article" date="2014" name="Genome Announc.">
        <title>Draft genome sequence of the pathogenic fungus Scedosporium apiospermum.</title>
        <authorList>
            <person name="Vandeputte P."/>
            <person name="Ghamrawi S."/>
            <person name="Rechenmann M."/>
            <person name="Iltis A."/>
            <person name="Giraud S."/>
            <person name="Fleury M."/>
            <person name="Thornton C."/>
            <person name="Delhaes L."/>
            <person name="Meyer W."/>
            <person name="Papon N."/>
            <person name="Bouchara J.P."/>
        </authorList>
    </citation>
    <scope>NUCLEOTIDE SEQUENCE [LARGE SCALE GENOMIC DNA]</scope>
    <source>
        <strain evidence="24 25">IHEM 14462</strain>
    </source>
</reference>
<feature type="region of interest" description="Disordered" evidence="18">
    <location>
        <begin position="1"/>
        <end position="24"/>
    </location>
</feature>
<feature type="domain" description="RNase III" evidence="20">
    <location>
        <begin position="1132"/>
        <end position="1322"/>
    </location>
</feature>
<proteinExistence type="inferred from homology"/>
<evidence type="ECO:0000256" key="13">
    <source>
        <dbReference type="ARBA" id="ARBA00023158"/>
    </source>
</evidence>
<keyword evidence="10" id="KW-0460">Magnesium</keyword>
<dbReference type="GeneID" id="27719768"/>
<dbReference type="InterPro" id="IPR000999">
    <property type="entry name" value="RNase_III_dom"/>
</dbReference>
<dbReference type="GO" id="GO:0004386">
    <property type="term" value="F:helicase activity"/>
    <property type="evidence" value="ECO:0007669"/>
    <property type="project" value="UniProtKB-KW"/>
</dbReference>
<feature type="domain" description="RNase III" evidence="20">
    <location>
        <begin position="958"/>
        <end position="1091"/>
    </location>
</feature>
<comment type="caution">
    <text evidence="24">The sequence shown here is derived from an EMBL/GenBank/DDBJ whole genome shotgun (WGS) entry which is preliminary data.</text>
</comment>
<feature type="coiled-coil region" evidence="17">
    <location>
        <begin position="1400"/>
        <end position="1427"/>
    </location>
</feature>
<keyword evidence="11 16" id="KW-0694">RNA-binding</keyword>
<evidence type="ECO:0000259" key="21">
    <source>
        <dbReference type="PROSITE" id="PS51192"/>
    </source>
</evidence>
<dbReference type="SMART" id="SM00490">
    <property type="entry name" value="HELICc"/>
    <property type="match status" value="1"/>
</dbReference>
<comment type="similarity">
    <text evidence="16">Belongs to the helicase family. Dicer subfamily.</text>
</comment>
<dbReference type="PROSITE" id="PS51192">
    <property type="entry name" value="HELICASE_ATP_BIND_1"/>
    <property type="match status" value="1"/>
</dbReference>
<dbReference type="PROSITE" id="PS50142">
    <property type="entry name" value="RNASE_3_2"/>
    <property type="match status" value="2"/>
</dbReference>
<dbReference type="PROSITE" id="PS51194">
    <property type="entry name" value="HELICASE_CTER"/>
    <property type="match status" value="1"/>
</dbReference>
<dbReference type="Gene3D" id="3.30.160.380">
    <property type="entry name" value="Dicer dimerisation domain"/>
    <property type="match status" value="1"/>
</dbReference>
<dbReference type="Gene3D" id="3.40.50.300">
    <property type="entry name" value="P-loop containing nucleotide triphosphate hydrolases"/>
    <property type="match status" value="3"/>
</dbReference>
<evidence type="ECO:0000256" key="2">
    <source>
        <dbReference type="ARBA" id="ARBA00001946"/>
    </source>
</evidence>
<dbReference type="GO" id="GO:0050688">
    <property type="term" value="P:regulation of defense response to virus"/>
    <property type="evidence" value="ECO:0007669"/>
    <property type="project" value="UniProtKB-KW"/>
</dbReference>
<evidence type="ECO:0000256" key="14">
    <source>
        <dbReference type="ARBA" id="ARBA00023211"/>
    </source>
</evidence>
<dbReference type="InterPro" id="IPR014001">
    <property type="entry name" value="Helicase_ATP-bd"/>
</dbReference>
<dbReference type="PANTHER" id="PTHR14950">
    <property type="entry name" value="DICER-RELATED"/>
    <property type="match status" value="1"/>
</dbReference>
<comment type="cofactor">
    <cofactor evidence="2">
        <name>Mg(2+)</name>
        <dbReference type="ChEBI" id="CHEBI:18420"/>
    </cofactor>
</comment>
<dbReference type="HOGENOM" id="CLU_000907_4_6_1"/>
<dbReference type="GO" id="GO:0051607">
    <property type="term" value="P:defense response to virus"/>
    <property type="evidence" value="ECO:0007669"/>
    <property type="project" value="UniProtKB-KW"/>
</dbReference>
<dbReference type="VEuPathDB" id="FungiDB:SAPIO_CDS1056"/>
<evidence type="ECO:0000256" key="15">
    <source>
        <dbReference type="ARBA" id="ARBA00025403"/>
    </source>
</evidence>
<keyword evidence="13" id="KW-0943">RNA-mediated gene silencing</keyword>
<dbReference type="GO" id="GO:0005524">
    <property type="term" value="F:ATP binding"/>
    <property type="evidence" value="ECO:0007669"/>
    <property type="project" value="UniProtKB-KW"/>
</dbReference>
<sequence length="1452" mass="164870">MADYTDSSSSSGASELSDNDTSPRLSAFQADISLEEGEIIVEAAEKEIEANELLPEFGKKEDSPSKVVVMAPRAYQLEMFAESMRRNIIVVMDTGSGKTQVAILRMKKALEDMPEHKVKLLTGEENIKTWSTEAIWNGFLMNVKIVVATYQVLLEALTHAFVRMESVALIVFDEAHNCVKDHPGAKVMDRYHLYKKYKLPVPHILGLTASPSMTSKPKDLLTLESTLDAICKGPTLHRDELLARVKRPQLKPVLYTPCSLLNVDNNIPPLLRRLEEVYQGMDINDDPYVVRLKTEKGPRSKQNLEKARSKGDTFVQNQLRLLIRTTKMLLKEIGPWAVEYFVTETIRRFLSILDGKIIFEDWVIRERDYLAEKLRSVVADYQSTREEQLLSPAGLTEKTLALLQELNSRKGDTVGILFAEERIKTPLLAHLISIHPLTRNKYKAGTMVGVSSFAGRKRDVLDLWHQGKKPAADLERFRTGKIDLLVATSVLEEGIDVPACNMVLCFDSPRNLKSFVQRRGRARKKDSDLILLVDSTSNLPRDWESLETELRKQYEAEDREHARWAELEESEPYGADEFLITSDKRAFINLDNAKQHLDHFCRVLSPGEFIDSRPDYIFHEVSEGGISRFSAEVVLPTYVPIHVRTAESAREWLSQKNATKDAAFQAYSGLFKAGLLNDNLLPLREGQEEKIEAREAKIEVSDLISPWGQVARAWDDGTLSTHLVALRDDQGKILAEYDMTVPEEVLPPPCIKLYFEHSNGPWAVEIGRPMPREKGALDGVQPPDHTVALLSVPFRHRFKWNPEYKQHIIGFHAKGDHLSLTQIASREFDSTNSDIRQGHYLIRDPFDHPFLFGDLLPGKPPIESVRRPFRDFEEAPTDVSYLSLKKWPRRLDLLHPLHPSSRQESLKPYERVLPMTWAKVDEVDVRHAKFGQTIPCIMHELEVQLLATVLSNTVLKKIDFSKTDLIRAAISTPSANEPYNYERLEFFGDSILKWCATFNVAALKPDHPESYLSLHRDVRVSNSRLYRACLSLELDKFILNKSFTGKKWRPIWVEELLTKGEDPNTSKRIMATKTLADVIEALLAAAYVDGGMPKALVCLRTLLHDLPWLDVEECHSILHDHAKADVPLPATLQPVEQLIGYSFKKKSLLIEALTHASYIGPTATSLERLEFIGDSVLDHIVVSRLFNVDPPLPHWKMHRLKTAMVNGDFQAFLVMERCIWQETANVTENEEPEKASPRPSRWSLERSEFKQPLWAFMRHSSSGVAIEQEVAMRKHAALREQIIQELNSGRNYPWGLLSRLQARKFYSDLFESLLGAVWVDSGSMEACEAFLTKFGLLGYLDHILEADVHVTHPKEEIGSLAGNNTVDYDIEMKESQDGTKRFSCKVVVGGLVIAEVDDGVDREEVRKRAAEKAVRLMKEERDEQDEKDMERNGMAMAMDIDQVQAAPGVRSI</sequence>
<keyword evidence="6" id="KW-0547">Nucleotide-binding</keyword>
<dbReference type="OrthoDB" id="416741at2759"/>
<dbReference type="Gene3D" id="1.10.1520.10">
    <property type="entry name" value="Ribonuclease III domain"/>
    <property type="match status" value="2"/>
</dbReference>
<dbReference type="EMBL" id="JOWA01000044">
    <property type="protein sequence ID" value="KEZ46180.1"/>
    <property type="molecule type" value="Genomic_DNA"/>
</dbReference>
<comment type="function">
    <text evidence="15">Dicer-like endonuclease involved in cleaving double-stranded RNA in the RNA interference (RNAi) pathway. Produces 21 to 25 bp dsRNAs (siRNAs) which target the selective destruction of homologous RNAs leading to sequence-specific suppression of gene expression, called post-transcriptional gene silencing (PTGS). Part of a broad host defense response against viral infection and transposons.</text>
</comment>
<evidence type="ECO:0000259" key="23">
    <source>
        <dbReference type="PROSITE" id="PS51327"/>
    </source>
</evidence>
<organism evidence="24 25">
    <name type="scientific">Pseudallescheria apiosperma</name>
    <name type="common">Scedosporium apiospermum</name>
    <dbReference type="NCBI Taxonomy" id="563466"/>
    <lineage>
        <taxon>Eukaryota</taxon>
        <taxon>Fungi</taxon>
        <taxon>Dikarya</taxon>
        <taxon>Ascomycota</taxon>
        <taxon>Pezizomycotina</taxon>
        <taxon>Sordariomycetes</taxon>
        <taxon>Hypocreomycetidae</taxon>
        <taxon>Microascales</taxon>
        <taxon>Microascaceae</taxon>
        <taxon>Scedosporium</taxon>
    </lineage>
</organism>
<dbReference type="Pfam" id="PF00636">
    <property type="entry name" value="Ribonuclease_3"/>
    <property type="match status" value="2"/>
</dbReference>
<dbReference type="SUPFAM" id="SSF52540">
    <property type="entry name" value="P-loop containing nucleoside triphosphate hydrolases"/>
    <property type="match status" value="1"/>
</dbReference>
<keyword evidence="5" id="KW-0677">Repeat</keyword>
<keyword evidence="25" id="KW-1185">Reference proteome</keyword>
<keyword evidence="17" id="KW-0175">Coiled coil</keyword>
<dbReference type="InterPro" id="IPR027417">
    <property type="entry name" value="P-loop_NTPase"/>
</dbReference>
<keyword evidence="4" id="KW-0479">Metal-binding</keyword>
<keyword evidence="12" id="KW-0051">Antiviral defense</keyword>
<dbReference type="CDD" id="cd00593">
    <property type="entry name" value="RIBOc"/>
    <property type="match status" value="2"/>
</dbReference>
<keyword evidence="8" id="KW-0347">Helicase</keyword>
<dbReference type="InterPro" id="IPR006935">
    <property type="entry name" value="Helicase/UvrB_N"/>
</dbReference>
<evidence type="ECO:0000259" key="19">
    <source>
        <dbReference type="PROSITE" id="PS50137"/>
    </source>
</evidence>
<dbReference type="Proteomes" id="UP000028545">
    <property type="component" value="Unassembled WGS sequence"/>
</dbReference>
<dbReference type="OMA" id="HFCAVIP"/>
<feature type="compositionally biased region" description="Low complexity" evidence="18">
    <location>
        <begin position="1"/>
        <end position="20"/>
    </location>
</feature>
<dbReference type="Pfam" id="PF00271">
    <property type="entry name" value="Helicase_C"/>
    <property type="match status" value="1"/>
</dbReference>
<dbReference type="InterPro" id="IPR001650">
    <property type="entry name" value="Helicase_C-like"/>
</dbReference>
<comment type="cofactor">
    <cofactor evidence="1">
        <name>Mn(2+)</name>
        <dbReference type="ChEBI" id="CHEBI:29035"/>
    </cofactor>
</comment>
<evidence type="ECO:0000313" key="25">
    <source>
        <dbReference type="Proteomes" id="UP000028545"/>
    </source>
</evidence>
<evidence type="ECO:0000256" key="1">
    <source>
        <dbReference type="ARBA" id="ARBA00001936"/>
    </source>
</evidence>
<keyword evidence="9" id="KW-0067">ATP-binding</keyword>
<evidence type="ECO:0000256" key="5">
    <source>
        <dbReference type="ARBA" id="ARBA00022737"/>
    </source>
</evidence>
<dbReference type="GO" id="GO:0005737">
    <property type="term" value="C:cytoplasm"/>
    <property type="evidence" value="ECO:0007669"/>
    <property type="project" value="TreeGrafter"/>
</dbReference>
<keyword evidence="7" id="KW-0378">Hydrolase</keyword>
<evidence type="ECO:0000256" key="18">
    <source>
        <dbReference type="SAM" id="MobiDB-lite"/>
    </source>
</evidence>
<dbReference type="SUPFAM" id="SSF69065">
    <property type="entry name" value="RNase III domain-like"/>
    <property type="match status" value="2"/>
</dbReference>
<evidence type="ECO:0000256" key="4">
    <source>
        <dbReference type="ARBA" id="ARBA00022723"/>
    </source>
</evidence>
<dbReference type="InterPro" id="IPR014720">
    <property type="entry name" value="dsRBD_dom"/>
</dbReference>
<evidence type="ECO:0000256" key="3">
    <source>
        <dbReference type="ARBA" id="ARBA00022721"/>
    </source>
</evidence>
<dbReference type="Pfam" id="PF04851">
    <property type="entry name" value="ResIII"/>
    <property type="match status" value="1"/>
</dbReference>
<evidence type="ECO:0000256" key="7">
    <source>
        <dbReference type="ARBA" id="ARBA00022801"/>
    </source>
</evidence>
<evidence type="ECO:0000313" key="24">
    <source>
        <dbReference type="EMBL" id="KEZ46180.1"/>
    </source>
</evidence>
<dbReference type="GO" id="GO:0046872">
    <property type="term" value="F:metal ion binding"/>
    <property type="evidence" value="ECO:0007669"/>
    <property type="project" value="UniProtKB-KW"/>
</dbReference>
<evidence type="ECO:0000256" key="17">
    <source>
        <dbReference type="SAM" id="Coils"/>
    </source>
</evidence>
<keyword evidence="14" id="KW-0464">Manganese</keyword>
<evidence type="ECO:0000256" key="6">
    <source>
        <dbReference type="ARBA" id="ARBA00022741"/>
    </source>
</evidence>
<dbReference type="InterPro" id="IPR036389">
    <property type="entry name" value="RNase_III_sf"/>
</dbReference>
<evidence type="ECO:0000256" key="16">
    <source>
        <dbReference type="PROSITE-ProRule" id="PRU00657"/>
    </source>
</evidence>
<evidence type="ECO:0000256" key="8">
    <source>
        <dbReference type="ARBA" id="ARBA00022806"/>
    </source>
</evidence>